<reference evidence="2 3" key="1">
    <citation type="submission" date="2018-08" db="EMBL/GenBank/DDBJ databases">
        <title>Pseudooceanicola sediminis CY03 in the family Rhodobacteracea.</title>
        <authorList>
            <person name="Zhang Y.-J."/>
        </authorList>
    </citation>
    <scope>NUCLEOTIDE SEQUENCE [LARGE SCALE GENOMIC DNA]</scope>
    <source>
        <strain evidence="2 3">CY03</strain>
    </source>
</reference>
<organism evidence="2 3">
    <name type="scientific">Pseudooceanicola sediminis</name>
    <dbReference type="NCBI Taxonomy" id="2211117"/>
    <lineage>
        <taxon>Bacteria</taxon>
        <taxon>Pseudomonadati</taxon>
        <taxon>Pseudomonadota</taxon>
        <taxon>Alphaproteobacteria</taxon>
        <taxon>Rhodobacterales</taxon>
        <taxon>Paracoccaceae</taxon>
        <taxon>Pseudooceanicola</taxon>
    </lineage>
</organism>
<comment type="caution">
    <text evidence="2">The sequence shown here is derived from an EMBL/GenBank/DDBJ whole genome shotgun (WGS) entry which is preliminary data.</text>
</comment>
<feature type="transmembrane region" description="Helical" evidence="1">
    <location>
        <begin position="125"/>
        <end position="150"/>
    </location>
</feature>
<dbReference type="EMBL" id="QWJJ01000014">
    <property type="protein sequence ID" value="RII37729.1"/>
    <property type="molecule type" value="Genomic_DNA"/>
</dbReference>
<dbReference type="OrthoDB" id="7876335at2"/>
<protein>
    <submittedName>
        <fullName evidence="2">Uncharacterized protein</fullName>
    </submittedName>
</protein>
<evidence type="ECO:0000256" key="1">
    <source>
        <dbReference type="SAM" id="Phobius"/>
    </source>
</evidence>
<keyword evidence="1" id="KW-1133">Transmembrane helix</keyword>
<evidence type="ECO:0000313" key="2">
    <source>
        <dbReference type="EMBL" id="RII37729.1"/>
    </source>
</evidence>
<name>A0A399IZM1_9RHOB</name>
<proteinExistence type="predicted"/>
<keyword evidence="3" id="KW-1185">Reference proteome</keyword>
<gene>
    <name evidence="2" type="ORF">DL237_15095</name>
</gene>
<evidence type="ECO:0000313" key="3">
    <source>
        <dbReference type="Proteomes" id="UP000265848"/>
    </source>
</evidence>
<dbReference type="RefSeq" id="WP_119399923.1">
    <property type="nucleotide sequence ID" value="NZ_QWJJ01000014.1"/>
</dbReference>
<keyword evidence="1" id="KW-0812">Transmembrane</keyword>
<sequence length="217" mass="23935">MTYALPPEEMTYSVRPALWRRGQHWCLRGSRLTGDQVVFDLASVCDVALIQMHFGGIRSICLMLSDGQATAHIRFTTSRAPSVAGSTGDSEQQAYLALISEIGTRLSIAQPDLTYRMDIGRRARWLRFLLGLVVLLVGICLTGVAFLAYVDHWGSLLASLPFLVGVKLLGGVLMYRYWPTRRVEAFAIATLPYILWTMGGPRPDGIPHAPSTPTESP</sequence>
<keyword evidence="1" id="KW-0472">Membrane</keyword>
<dbReference type="Proteomes" id="UP000265848">
    <property type="component" value="Unassembled WGS sequence"/>
</dbReference>
<accession>A0A399IZM1</accession>
<feature type="transmembrane region" description="Helical" evidence="1">
    <location>
        <begin position="156"/>
        <end position="175"/>
    </location>
</feature>
<dbReference type="AlphaFoldDB" id="A0A399IZM1"/>